<name>A0AAD5Y1M5_9FUNG</name>
<keyword evidence="4" id="KW-1185">Reference proteome</keyword>
<dbReference type="Pfam" id="PF24681">
    <property type="entry name" value="Kelch_KLHDC2_KLHL20_DRC7"/>
    <property type="match status" value="1"/>
</dbReference>
<keyword evidence="2" id="KW-0677">Repeat</keyword>
<organism evidence="3 4">
    <name type="scientific">Clydaea vesicula</name>
    <dbReference type="NCBI Taxonomy" id="447962"/>
    <lineage>
        <taxon>Eukaryota</taxon>
        <taxon>Fungi</taxon>
        <taxon>Fungi incertae sedis</taxon>
        <taxon>Chytridiomycota</taxon>
        <taxon>Chytridiomycota incertae sedis</taxon>
        <taxon>Chytridiomycetes</taxon>
        <taxon>Lobulomycetales</taxon>
        <taxon>Lobulomycetaceae</taxon>
        <taxon>Clydaea</taxon>
    </lineage>
</organism>
<comment type="caution">
    <text evidence="3">The sequence shown here is derived from an EMBL/GenBank/DDBJ whole genome shotgun (WGS) entry which is preliminary data.</text>
</comment>
<dbReference type="SUPFAM" id="SSF117281">
    <property type="entry name" value="Kelch motif"/>
    <property type="match status" value="1"/>
</dbReference>
<keyword evidence="1" id="KW-0880">Kelch repeat</keyword>
<evidence type="ECO:0000256" key="1">
    <source>
        <dbReference type="ARBA" id="ARBA00022441"/>
    </source>
</evidence>
<evidence type="ECO:0008006" key="5">
    <source>
        <dbReference type="Google" id="ProtNLM"/>
    </source>
</evidence>
<proteinExistence type="predicted"/>
<evidence type="ECO:0000313" key="4">
    <source>
        <dbReference type="Proteomes" id="UP001211065"/>
    </source>
</evidence>
<dbReference type="Gene3D" id="2.120.10.80">
    <property type="entry name" value="Kelch-type beta propeller"/>
    <property type="match status" value="2"/>
</dbReference>
<evidence type="ECO:0000313" key="3">
    <source>
        <dbReference type="EMBL" id="KAJ3222768.1"/>
    </source>
</evidence>
<accession>A0AAD5Y1M5</accession>
<gene>
    <name evidence="3" type="ORF">HK099_001936</name>
</gene>
<sequence length="263" mass="29689">MYCSKTKTQGRIPDPCRAHSATFLGHKMYVFGGGDGSTYYNTLYMLDTQNFSWEKLEVQGTTPGPRRAHTSWSYNGNVYIYAGGDGVKALDDLYMLKLDEGDSLICWIKIKTMGKSPRPRGYHTSNLVDDKLVVLGGSDGHECFSDIHVLDLKTFTWTQSIPNRQIPRLSHSSTIVGSYLFVLCGHDGNNYSNQVLLLNLKNFTWETKKILGNFPKQRGYHSAILFDSRIFLFGGYDGSQVFDDFWALNLTSSAYLPLVKFNI</sequence>
<dbReference type="EMBL" id="JADGJW010000160">
    <property type="protein sequence ID" value="KAJ3222768.1"/>
    <property type="molecule type" value="Genomic_DNA"/>
</dbReference>
<dbReference type="AlphaFoldDB" id="A0AAD5Y1M5"/>
<dbReference type="InterPro" id="IPR015915">
    <property type="entry name" value="Kelch-typ_b-propeller"/>
</dbReference>
<reference evidence="3" key="1">
    <citation type="submission" date="2020-05" db="EMBL/GenBank/DDBJ databases">
        <title>Phylogenomic resolution of chytrid fungi.</title>
        <authorList>
            <person name="Stajich J.E."/>
            <person name="Amses K."/>
            <person name="Simmons R."/>
            <person name="Seto K."/>
            <person name="Myers J."/>
            <person name="Bonds A."/>
            <person name="Quandt C.A."/>
            <person name="Barry K."/>
            <person name="Liu P."/>
            <person name="Grigoriev I."/>
            <person name="Longcore J.E."/>
            <person name="James T.Y."/>
        </authorList>
    </citation>
    <scope>NUCLEOTIDE SEQUENCE</scope>
    <source>
        <strain evidence="3">JEL0476</strain>
    </source>
</reference>
<dbReference type="PANTHER" id="PTHR46093">
    <property type="entry name" value="ACYL-COA-BINDING DOMAIN-CONTAINING PROTEIN 5"/>
    <property type="match status" value="1"/>
</dbReference>
<dbReference type="InterPro" id="IPR006652">
    <property type="entry name" value="Kelch_1"/>
</dbReference>
<dbReference type="PANTHER" id="PTHR46093:SF18">
    <property type="entry name" value="FIBRONECTIN TYPE-III DOMAIN-CONTAINING PROTEIN"/>
    <property type="match status" value="1"/>
</dbReference>
<evidence type="ECO:0000256" key="2">
    <source>
        <dbReference type="ARBA" id="ARBA00022737"/>
    </source>
</evidence>
<dbReference type="Proteomes" id="UP001211065">
    <property type="component" value="Unassembled WGS sequence"/>
</dbReference>
<protein>
    <recommendedName>
        <fullName evidence="5">Galactose oxidase</fullName>
    </recommendedName>
</protein>
<dbReference type="Pfam" id="PF01344">
    <property type="entry name" value="Kelch_1"/>
    <property type="match status" value="1"/>
</dbReference>